<dbReference type="GO" id="GO:0003677">
    <property type="term" value="F:DNA binding"/>
    <property type="evidence" value="ECO:0007669"/>
    <property type="project" value="UniProtKB-KW"/>
</dbReference>
<dbReference type="InterPro" id="IPR058532">
    <property type="entry name" value="YjbR/MT2646/Rv2570-like"/>
</dbReference>
<dbReference type="InterPro" id="IPR038056">
    <property type="entry name" value="YjbR-like_sf"/>
</dbReference>
<reference evidence="2" key="1">
    <citation type="journal article" date="2019" name="Int. J. Syst. Evol. Microbiol.">
        <title>The Global Catalogue of Microorganisms (GCM) 10K type strain sequencing project: providing services to taxonomists for standard genome sequencing and annotation.</title>
        <authorList>
            <consortium name="The Broad Institute Genomics Platform"/>
            <consortium name="The Broad Institute Genome Sequencing Center for Infectious Disease"/>
            <person name="Wu L."/>
            <person name="Ma J."/>
        </authorList>
    </citation>
    <scope>NUCLEOTIDE SEQUENCE [LARGE SCALE GENOMIC DNA]</scope>
    <source>
        <strain evidence="2">CGMCC 1.9106</strain>
    </source>
</reference>
<name>A0ABW2H3I1_9ACTN</name>
<protein>
    <submittedName>
        <fullName evidence="1">MmcQ/YjbR family DNA-binding protein</fullName>
    </submittedName>
</protein>
<accession>A0ABW2H3I1</accession>
<dbReference type="Pfam" id="PF04237">
    <property type="entry name" value="YjbR"/>
    <property type="match status" value="1"/>
</dbReference>
<dbReference type="Gene3D" id="3.90.1150.30">
    <property type="match status" value="1"/>
</dbReference>
<evidence type="ECO:0000313" key="1">
    <source>
        <dbReference type="EMBL" id="MFC7246755.1"/>
    </source>
</evidence>
<dbReference type="SUPFAM" id="SSF142906">
    <property type="entry name" value="YjbR-like"/>
    <property type="match status" value="1"/>
</dbReference>
<sequence>MVTVEQVRQVALSLPRAYEALVRDRVKFRVGRIVFAALSADETELGFGFPKEARDALVAAEPAKFFLPRASDLRYHWVEARMAALDPDELPELITDAWRMCVPKRVAAEHLRTLGSGR</sequence>
<dbReference type="RefSeq" id="WP_376809543.1">
    <property type="nucleotide sequence ID" value="NZ_JBHTAC010000044.1"/>
</dbReference>
<evidence type="ECO:0000313" key="2">
    <source>
        <dbReference type="Proteomes" id="UP001596392"/>
    </source>
</evidence>
<dbReference type="Proteomes" id="UP001596392">
    <property type="component" value="Unassembled WGS sequence"/>
</dbReference>
<organism evidence="1 2">
    <name type="scientific">Catellatospora aurea</name>
    <dbReference type="NCBI Taxonomy" id="1337874"/>
    <lineage>
        <taxon>Bacteria</taxon>
        <taxon>Bacillati</taxon>
        <taxon>Actinomycetota</taxon>
        <taxon>Actinomycetes</taxon>
        <taxon>Micromonosporales</taxon>
        <taxon>Micromonosporaceae</taxon>
        <taxon>Catellatospora</taxon>
    </lineage>
</organism>
<keyword evidence="1" id="KW-0238">DNA-binding</keyword>
<keyword evidence="2" id="KW-1185">Reference proteome</keyword>
<dbReference type="EMBL" id="JBHTAC010000044">
    <property type="protein sequence ID" value="MFC7246755.1"/>
    <property type="molecule type" value="Genomic_DNA"/>
</dbReference>
<comment type="caution">
    <text evidence="1">The sequence shown here is derived from an EMBL/GenBank/DDBJ whole genome shotgun (WGS) entry which is preliminary data.</text>
</comment>
<gene>
    <name evidence="1" type="ORF">ACFQO7_30105</name>
</gene>
<proteinExistence type="predicted"/>